<evidence type="ECO:0000313" key="3">
    <source>
        <dbReference type="Proteomes" id="UP000237684"/>
    </source>
</evidence>
<accession>A0A2S8SU42</accession>
<feature type="compositionally biased region" description="Polar residues" evidence="1">
    <location>
        <begin position="85"/>
        <end position="94"/>
    </location>
</feature>
<feature type="compositionally biased region" description="Acidic residues" evidence="1">
    <location>
        <begin position="17"/>
        <end position="29"/>
    </location>
</feature>
<sequence>MRQHYGFVPDDGVTEPNDQDDDGVPDDWENSNGLGPGSDSSGWGASGDYPNDGDFEICAVLSEYGVFGDETQDWADDGLNRDSRSPTGTIQSPSLAPGKRELIKIFDATKTKADYTIPSPPPV</sequence>
<name>A0A2S8SU42_9BACT</name>
<comment type="caution">
    <text evidence="2">The sequence shown here is derived from an EMBL/GenBank/DDBJ whole genome shotgun (WGS) entry which is preliminary data.</text>
</comment>
<feature type="region of interest" description="Disordered" evidence="1">
    <location>
        <begin position="70"/>
        <end position="98"/>
    </location>
</feature>
<protein>
    <submittedName>
        <fullName evidence="2">Uncharacterized protein</fullName>
    </submittedName>
</protein>
<feature type="compositionally biased region" description="Low complexity" evidence="1">
    <location>
        <begin position="37"/>
        <end position="47"/>
    </location>
</feature>
<gene>
    <name evidence="2" type="ORF">B1R32_106144</name>
</gene>
<keyword evidence="3" id="KW-1185">Reference proteome</keyword>
<dbReference type="Proteomes" id="UP000237684">
    <property type="component" value="Unassembled WGS sequence"/>
</dbReference>
<dbReference type="InParanoid" id="A0A2S8SU42"/>
<organism evidence="2 3">
    <name type="scientific">Abditibacterium utsteinense</name>
    <dbReference type="NCBI Taxonomy" id="1960156"/>
    <lineage>
        <taxon>Bacteria</taxon>
        <taxon>Pseudomonadati</taxon>
        <taxon>Abditibacteriota</taxon>
        <taxon>Abditibacteriia</taxon>
        <taxon>Abditibacteriales</taxon>
        <taxon>Abditibacteriaceae</taxon>
        <taxon>Abditibacterium</taxon>
    </lineage>
</organism>
<evidence type="ECO:0000313" key="2">
    <source>
        <dbReference type="EMBL" id="PQV64298.1"/>
    </source>
</evidence>
<reference evidence="2 3" key="1">
    <citation type="journal article" date="2018" name="Syst. Appl. Microbiol.">
        <title>Abditibacterium utsteinense sp. nov., the first cultivated member of candidate phylum FBP, isolated from ice-free Antarctic soil samples.</title>
        <authorList>
            <person name="Tahon G."/>
            <person name="Tytgat B."/>
            <person name="Lebbe L."/>
            <person name="Carlier A."/>
            <person name="Willems A."/>
        </authorList>
    </citation>
    <scope>NUCLEOTIDE SEQUENCE [LARGE SCALE GENOMIC DNA]</scope>
    <source>
        <strain evidence="2 3">LMG 29911</strain>
    </source>
</reference>
<proteinExistence type="predicted"/>
<dbReference type="EMBL" id="NIGF01000006">
    <property type="protein sequence ID" value="PQV64298.1"/>
    <property type="molecule type" value="Genomic_DNA"/>
</dbReference>
<dbReference type="AlphaFoldDB" id="A0A2S8SU42"/>
<evidence type="ECO:0000256" key="1">
    <source>
        <dbReference type="SAM" id="MobiDB-lite"/>
    </source>
</evidence>
<feature type="region of interest" description="Disordered" evidence="1">
    <location>
        <begin position="1"/>
        <end position="54"/>
    </location>
</feature>